<sequence length="87" mass="9770">MREKVVMVDGICKVEQHKQHHIVFSVKVAVVVVVVVVVVVPSPLPLSPFRPLLPSLPPLRATQAIHFLNKRSIVHTFDTTARQIEVF</sequence>
<protein>
    <submittedName>
        <fullName evidence="2">Uncharacterized protein</fullName>
    </submittedName>
</protein>
<dbReference type="EMBL" id="VSRR010110227">
    <property type="protein sequence ID" value="MPC97482.1"/>
    <property type="molecule type" value="Genomic_DNA"/>
</dbReference>
<reference evidence="2 3" key="1">
    <citation type="submission" date="2019-05" db="EMBL/GenBank/DDBJ databases">
        <title>Another draft genome of Portunus trituberculatus and its Hox gene families provides insights of decapod evolution.</title>
        <authorList>
            <person name="Jeong J.-H."/>
            <person name="Song I."/>
            <person name="Kim S."/>
            <person name="Choi T."/>
            <person name="Kim D."/>
            <person name="Ryu S."/>
            <person name="Kim W."/>
        </authorList>
    </citation>
    <scope>NUCLEOTIDE SEQUENCE [LARGE SCALE GENOMIC DNA]</scope>
    <source>
        <tissue evidence="2">Muscle</tissue>
    </source>
</reference>
<evidence type="ECO:0000313" key="2">
    <source>
        <dbReference type="EMBL" id="MPC97482.1"/>
    </source>
</evidence>
<keyword evidence="3" id="KW-1185">Reference proteome</keyword>
<evidence type="ECO:0000256" key="1">
    <source>
        <dbReference type="SAM" id="Phobius"/>
    </source>
</evidence>
<dbReference type="AlphaFoldDB" id="A0A5B7JN21"/>
<comment type="caution">
    <text evidence="2">The sequence shown here is derived from an EMBL/GenBank/DDBJ whole genome shotgun (WGS) entry which is preliminary data.</text>
</comment>
<keyword evidence="1" id="KW-0472">Membrane</keyword>
<gene>
    <name evidence="2" type="ORF">E2C01_092800</name>
</gene>
<keyword evidence="1" id="KW-0812">Transmembrane</keyword>
<evidence type="ECO:0000313" key="3">
    <source>
        <dbReference type="Proteomes" id="UP000324222"/>
    </source>
</evidence>
<feature type="transmembrane region" description="Helical" evidence="1">
    <location>
        <begin position="21"/>
        <end position="44"/>
    </location>
</feature>
<keyword evidence="1" id="KW-1133">Transmembrane helix</keyword>
<dbReference type="Proteomes" id="UP000324222">
    <property type="component" value="Unassembled WGS sequence"/>
</dbReference>
<organism evidence="2 3">
    <name type="scientific">Portunus trituberculatus</name>
    <name type="common">Swimming crab</name>
    <name type="synonym">Neptunus trituberculatus</name>
    <dbReference type="NCBI Taxonomy" id="210409"/>
    <lineage>
        <taxon>Eukaryota</taxon>
        <taxon>Metazoa</taxon>
        <taxon>Ecdysozoa</taxon>
        <taxon>Arthropoda</taxon>
        <taxon>Crustacea</taxon>
        <taxon>Multicrustacea</taxon>
        <taxon>Malacostraca</taxon>
        <taxon>Eumalacostraca</taxon>
        <taxon>Eucarida</taxon>
        <taxon>Decapoda</taxon>
        <taxon>Pleocyemata</taxon>
        <taxon>Brachyura</taxon>
        <taxon>Eubrachyura</taxon>
        <taxon>Portunoidea</taxon>
        <taxon>Portunidae</taxon>
        <taxon>Portuninae</taxon>
        <taxon>Portunus</taxon>
    </lineage>
</organism>
<proteinExistence type="predicted"/>
<accession>A0A5B7JN21</accession>
<name>A0A5B7JN21_PORTR</name>